<reference evidence="1" key="1">
    <citation type="submission" date="2021-06" db="EMBL/GenBank/DDBJ databases">
        <authorList>
            <person name="Kallberg Y."/>
            <person name="Tangrot J."/>
            <person name="Rosling A."/>
        </authorList>
    </citation>
    <scope>NUCLEOTIDE SEQUENCE</scope>
    <source>
        <strain evidence="1">AZ414A</strain>
    </source>
</reference>
<keyword evidence="2" id="KW-1185">Reference proteome</keyword>
<protein>
    <submittedName>
        <fullName evidence="1">544_t:CDS:1</fullName>
    </submittedName>
</protein>
<dbReference type="Proteomes" id="UP000789706">
    <property type="component" value="Unassembled WGS sequence"/>
</dbReference>
<sequence>MPLSFGGVTTKLIASNSPSNNSSSFSRINASNGSVVQQEICGTEELSWKSSPIKYAGCDSNTLSSSFFLSISNLSSFSTLACEAAEVPKYRYDSKERKFEKFESNDSIRIFDSLMSTDIESPEYDSNNEKATF</sequence>
<dbReference type="EMBL" id="CAJVPK010001754">
    <property type="protein sequence ID" value="CAG8597541.1"/>
    <property type="molecule type" value="Genomic_DNA"/>
</dbReference>
<organism evidence="1 2">
    <name type="scientific">Diversispora eburnea</name>
    <dbReference type="NCBI Taxonomy" id="1213867"/>
    <lineage>
        <taxon>Eukaryota</taxon>
        <taxon>Fungi</taxon>
        <taxon>Fungi incertae sedis</taxon>
        <taxon>Mucoromycota</taxon>
        <taxon>Glomeromycotina</taxon>
        <taxon>Glomeromycetes</taxon>
        <taxon>Diversisporales</taxon>
        <taxon>Diversisporaceae</taxon>
        <taxon>Diversispora</taxon>
    </lineage>
</organism>
<name>A0A9N9CD43_9GLOM</name>
<evidence type="ECO:0000313" key="2">
    <source>
        <dbReference type="Proteomes" id="UP000789706"/>
    </source>
</evidence>
<proteinExistence type="predicted"/>
<evidence type="ECO:0000313" key="1">
    <source>
        <dbReference type="EMBL" id="CAG8597541.1"/>
    </source>
</evidence>
<accession>A0A9N9CD43</accession>
<dbReference type="AlphaFoldDB" id="A0A9N9CD43"/>
<comment type="caution">
    <text evidence="1">The sequence shown here is derived from an EMBL/GenBank/DDBJ whole genome shotgun (WGS) entry which is preliminary data.</text>
</comment>
<gene>
    <name evidence="1" type="ORF">DEBURN_LOCUS9361</name>
</gene>